<evidence type="ECO:0000313" key="3">
    <source>
        <dbReference type="Proteomes" id="UP001465976"/>
    </source>
</evidence>
<evidence type="ECO:0000313" key="2">
    <source>
        <dbReference type="EMBL" id="KAL0571806.1"/>
    </source>
</evidence>
<proteinExistence type="predicted"/>
<feature type="region of interest" description="Disordered" evidence="1">
    <location>
        <begin position="211"/>
        <end position="291"/>
    </location>
</feature>
<name>A0ABR3F9L6_9AGAR</name>
<feature type="compositionally biased region" description="Polar residues" evidence="1">
    <location>
        <begin position="211"/>
        <end position="229"/>
    </location>
</feature>
<keyword evidence="3" id="KW-1185">Reference proteome</keyword>
<feature type="compositionally biased region" description="Polar residues" evidence="1">
    <location>
        <begin position="16"/>
        <end position="27"/>
    </location>
</feature>
<dbReference type="PANTHER" id="PTHR46929:SF3">
    <property type="entry name" value="MYB_SANT-LIKE DOMAIN-CONTAINING PROTEIN"/>
    <property type="match status" value="1"/>
</dbReference>
<feature type="compositionally biased region" description="Polar residues" evidence="1">
    <location>
        <begin position="36"/>
        <end position="48"/>
    </location>
</feature>
<feature type="compositionally biased region" description="Acidic residues" evidence="1">
    <location>
        <begin position="232"/>
        <end position="249"/>
    </location>
</feature>
<gene>
    <name evidence="2" type="ORF">V5O48_010153</name>
</gene>
<organism evidence="2 3">
    <name type="scientific">Marasmius crinis-equi</name>
    <dbReference type="NCBI Taxonomy" id="585013"/>
    <lineage>
        <taxon>Eukaryota</taxon>
        <taxon>Fungi</taxon>
        <taxon>Dikarya</taxon>
        <taxon>Basidiomycota</taxon>
        <taxon>Agaricomycotina</taxon>
        <taxon>Agaricomycetes</taxon>
        <taxon>Agaricomycetidae</taxon>
        <taxon>Agaricales</taxon>
        <taxon>Marasmiineae</taxon>
        <taxon>Marasmiaceae</taxon>
        <taxon>Marasmius</taxon>
    </lineage>
</organism>
<protein>
    <recommendedName>
        <fullName evidence="4">Myb-like domain-containing protein</fullName>
    </recommendedName>
</protein>
<dbReference type="Proteomes" id="UP001465976">
    <property type="component" value="Unassembled WGS sequence"/>
</dbReference>
<evidence type="ECO:0000256" key="1">
    <source>
        <dbReference type="SAM" id="MobiDB-lite"/>
    </source>
</evidence>
<comment type="caution">
    <text evidence="2">The sequence shown here is derived from an EMBL/GenBank/DDBJ whole genome shotgun (WGS) entry which is preliminary data.</text>
</comment>
<dbReference type="PANTHER" id="PTHR46929">
    <property type="entry name" value="EXPRESSED PROTEIN"/>
    <property type="match status" value="1"/>
</dbReference>
<accession>A0ABR3F9L6</accession>
<evidence type="ECO:0008006" key="4">
    <source>
        <dbReference type="Google" id="ProtNLM"/>
    </source>
</evidence>
<dbReference type="EMBL" id="JBAHYK010000713">
    <property type="protein sequence ID" value="KAL0571806.1"/>
    <property type="molecule type" value="Genomic_DNA"/>
</dbReference>
<feature type="region of interest" description="Disordered" evidence="1">
    <location>
        <begin position="1"/>
        <end position="71"/>
    </location>
</feature>
<reference evidence="2 3" key="1">
    <citation type="submission" date="2024-02" db="EMBL/GenBank/DDBJ databases">
        <title>A draft genome for the cacao thread blight pathogen Marasmius crinis-equi.</title>
        <authorList>
            <person name="Cohen S.P."/>
            <person name="Baruah I.K."/>
            <person name="Amoako-Attah I."/>
            <person name="Bukari Y."/>
            <person name="Meinhardt L.W."/>
            <person name="Bailey B.A."/>
        </authorList>
    </citation>
    <scope>NUCLEOTIDE SEQUENCE [LARGE SCALE GENOMIC DNA]</scope>
    <source>
        <strain evidence="2 3">GH-76</strain>
    </source>
</reference>
<sequence length="408" mass="44252">MSSPPENTPEGGTVPLPQSSQDPSSHLPSPELEHSQAANSQPPATQSQTKARKPAEKKRPAATPAGNGTGQAVWTDADIKCLLAQLKSAKSQSGEGGSFPQKSFNQLAPEVDAIRTRGGKKTGTVCKNKFSNYLRPNWKACCDIDAKSGLGGYDLEYGANIVPETASIWEDLVKANPAVKPYRNIGWAYHSDMAEIMPKMTRNQHIFQADTSKRWSSQEIEPGDSSASQPWEIEDPSQELPDESQEDSESQTTEPAFSQMPTPSTPAPAQKRVAAGPPPSSTKRPRLSASASAMNGIGTSMNRFTDVMVELVKGTAIGDTPQPAASTVASAAGTDHLTMTPRRRCHTAQQHVEELDWLTQDEQLDMLDLFEKAPSSVDLFLGFKDNSLRQKWVMRKLAAAQIANDQHF</sequence>